<feature type="domain" description="Activator of Hsp90 ATPase homologue 1/2-like C-terminal" evidence="2">
    <location>
        <begin position="18"/>
        <end position="147"/>
    </location>
</feature>
<name>A0A370L8P7_9HYPH</name>
<dbReference type="OrthoDB" id="9803476at2"/>
<accession>A0A370L8P7</accession>
<evidence type="ECO:0000259" key="2">
    <source>
        <dbReference type="Pfam" id="PF08327"/>
    </source>
</evidence>
<dbReference type="InterPro" id="IPR013538">
    <property type="entry name" value="ASHA1/2-like_C"/>
</dbReference>
<sequence length="154" mass="16853">MTKRSVAHATFTIERHYDATPARVFAAFATREAKARWFSGPPEWGPAEGGMDFRVGGRETSRGGPKGGTVHAFDAIYQDIVPNERIVFSYDMHLDETRISVSLTTIEFKPEAGGTRLVFTEQGAFLDGYDDAGGREHGWGEALKQLGCALQQAA</sequence>
<dbReference type="CDD" id="cd08900">
    <property type="entry name" value="SRPBCC_CalC_Aha1-like_7"/>
    <property type="match status" value="1"/>
</dbReference>
<evidence type="ECO:0000313" key="3">
    <source>
        <dbReference type="EMBL" id="RDJ26749.1"/>
    </source>
</evidence>
<organism evidence="3 4">
    <name type="scientific">Bosea caraganae</name>
    <dbReference type="NCBI Taxonomy" id="2763117"/>
    <lineage>
        <taxon>Bacteria</taxon>
        <taxon>Pseudomonadati</taxon>
        <taxon>Pseudomonadota</taxon>
        <taxon>Alphaproteobacteria</taxon>
        <taxon>Hyphomicrobiales</taxon>
        <taxon>Boseaceae</taxon>
        <taxon>Bosea</taxon>
    </lineage>
</organism>
<dbReference type="Proteomes" id="UP000255207">
    <property type="component" value="Unassembled WGS sequence"/>
</dbReference>
<reference evidence="4" key="1">
    <citation type="submission" date="2018-07" db="EMBL/GenBank/DDBJ databases">
        <authorList>
            <person name="Safronova V.I."/>
            <person name="Chirak E.R."/>
            <person name="Sazanova A.L."/>
        </authorList>
    </citation>
    <scope>NUCLEOTIDE SEQUENCE [LARGE SCALE GENOMIC DNA]</scope>
    <source>
        <strain evidence="4">RCAM04685</strain>
    </source>
</reference>
<keyword evidence="4" id="KW-1185">Reference proteome</keyword>
<protein>
    <submittedName>
        <fullName evidence="3">Polyketide cyclase</fullName>
    </submittedName>
</protein>
<comment type="caution">
    <text evidence="3">The sequence shown here is derived from an EMBL/GenBank/DDBJ whole genome shotgun (WGS) entry which is preliminary data.</text>
</comment>
<gene>
    <name evidence="3" type="ORF">DWE98_07810</name>
</gene>
<dbReference type="AlphaFoldDB" id="A0A370L8P7"/>
<comment type="similarity">
    <text evidence="1">Belongs to the AHA1 family.</text>
</comment>
<dbReference type="RefSeq" id="WP_114828633.1">
    <property type="nucleotide sequence ID" value="NZ_QQTO01000001.1"/>
</dbReference>
<dbReference type="SUPFAM" id="SSF55961">
    <property type="entry name" value="Bet v1-like"/>
    <property type="match status" value="1"/>
</dbReference>
<dbReference type="EMBL" id="QQTP01000003">
    <property type="protein sequence ID" value="RDJ26749.1"/>
    <property type="molecule type" value="Genomic_DNA"/>
</dbReference>
<proteinExistence type="inferred from homology"/>
<evidence type="ECO:0000313" key="4">
    <source>
        <dbReference type="Proteomes" id="UP000255207"/>
    </source>
</evidence>
<dbReference type="InterPro" id="IPR023393">
    <property type="entry name" value="START-like_dom_sf"/>
</dbReference>
<dbReference type="Pfam" id="PF08327">
    <property type="entry name" value="AHSA1"/>
    <property type="match status" value="1"/>
</dbReference>
<evidence type="ECO:0000256" key="1">
    <source>
        <dbReference type="ARBA" id="ARBA00006817"/>
    </source>
</evidence>
<dbReference type="Gene3D" id="3.30.530.20">
    <property type="match status" value="1"/>
</dbReference>